<dbReference type="EMBL" id="WKMX01000011">
    <property type="protein sequence ID" value="MRZ07116.1"/>
    <property type="molecule type" value="Genomic_DNA"/>
</dbReference>
<dbReference type="EMBL" id="WKLT01000010">
    <property type="protein sequence ID" value="MRY58622.1"/>
    <property type="molecule type" value="Genomic_DNA"/>
</dbReference>
<evidence type="ECO:0000313" key="23">
    <source>
        <dbReference type="Proteomes" id="UP000463337"/>
    </source>
</evidence>
<evidence type="ECO:0000313" key="24">
    <source>
        <dbReference type="Proteomes" id="UP000471216"/>
    </source>
</evidence>
<reference evidence="15 16" key="1">
    <citation type="submission" date="2015-09" db="EMBL/GenBank/DDBJ databases">
        <authorList>
            <consortium name="Pathogen Informatics"/>
        </authorList>
    </citation>
    <scope>NUCLEOTIDE SEQUENCE [LARGE SCALE GENOMIC DNA]</scope>
    <source>
        <strain evidence="1 16">2789STDY5608872</strain>
        <strain evidence="2 15">2789STDY5834948</strain>
    </source>
</reference>
<dbReference type="EMBL" id="WKMC01000016">
    <property type="protein sequence ID" value="MRZ52268.1"/>
    <property type="molecule type" value="Genomic_DNA"/>
</dbReference>
<evidence type="ECO:0000313" key="13">
    <source>
        <dbReference type="EMBL" id="TWV57998.1"/>
    </source>
</evidence>
<dbReference type="EMBL" id="VOHW01000023">
    <property type="protein sequence ID" value="TWV57998.1"/>
    <property type="molecule type" value="Genomic_DNA"/>
</dbReference>
<evidence type="ECO:0000313" key="10">
    <source>
        <dbReference type="EMBL" id="OUP15337.1"/>
    </source>
</evidence>
<reference evidence="14" key="10">
    <citation type="submission" date="2023-03" db="EMBL/GenBank/DDBJ databases">
        <title>Parabacteroides distasonis, a bacteria resistant against UC.</title>
        <authorList>
            <person name="Dai W."/>
        </authorList>
    </citation>
    <scope>NUCLEOTIDE SEQUENCE</scope>
    <source>
        <strain evidence="14">F1-28</strain>
    </source>
</reference>
<dbReference type="GeneID" id="93523886"/>
<reference evidence="3" key="8">
    <citation type="submission" date="2021-10" db="EMBL/GenBank/DDBJ databases">
        <title>Collection of gut derived symbiotic bacterial strains cultured from healthy donors.</title>
        <authorList>
            <person name="Lin H."/>
            <person name="Littmann E."/>
            <person name="Kohout C."/>
            <person name="Pamer E.G."/>
        </authorList>
    </citation>
    <scope>NUCLEOTIDE SEQUENCE</scope>
    <source>
        <strain evidence="3">DFI.2.94</strain>
    </source>
</reference>
<reference evidence="20 21" key="5">
    <citation type="journal article" date="2019" name="Nat. Med.">
        <title>A library of human gut bacterial isolates paired with longitudinal multiomics data enables mechanistic microbiome research.</title>
        <authorList>
            <person name="Poyet M."/>
            <person name="Groussin M."/>
            <person name="Gibbons S.M."/>
            <person name="Avila-Pacheco J."/>
            <person name="Jiang X."/>
            <person name="Kearney S.M."/>
            <person name="Perrotta A.R."/>
            <person name="Berdy B."/>
            <person name="Zhao S."/>
            <person name="Lieberman T.D."/>
            <person name="Swanson P.K."/>
            <person name="Smith M."/>
            <person name="Roesemann S."/>
            <person name="Alexander J.E."/>
            <person name="Rich S.A."/>
            <person name="Livny J."/>
            <person name="Vlamakis H."/>
            <person name="Clish C."/>
            <person name="Bullock K."/>
            <person name="Deik A."/>
            <person name="Scott J."/>
            <person name="Pierce K.A."/>
            <person name="Xavier R.J."/>
            <person name="Alm E.J."/>
        </authorList>
    </citation>
    <scope>NUCLEOTIDE SEQUENCE [LARGE SCALE GENOMIC DNA]</scope>
    <source>
        <strain evidence="8 24">BIOML-A10</strain>
        <strain evidence="6 21">BIOML-A11</strain>
        <strain evidence="9 20">BIOML-A32</strain>
        <strain evidence="5 23">BIOML-A41</strain>
        <strain evidence="7 22">BIOML-A9</strain>
    </source>
</reference>
<evidence type="ECO:0000313" key="25">
    <source>
        <dbReference type="Proteomes" id="UP000501982"/>
    </source>
</evidence>
<evidence type="ECO:0000313" key="21">
    <source>
        <dbReference type="Proteomes" id="UP000450599"/>
    </source>
</evidence>
<reference evidence="13 19" key="6">
    <citation type="submission" date="2019-07" db="EMBL/GenBank/DDBJ databases">
        <title>Genome sequencing of Parabacteroides distasonis iSURF_7.</title>
        <authorList>
            <person name="Degefu H.N."/>
            <person name="Ruoff K.L."/>
            <person name="Price C.E."/>
            <person name="Valls R.A."/>
            <person name="O'Toole G.A."/>
        </authorList>
    </citation>
    <scope>NUCLEOTIDE SEQUENCE [LARGE SCALE GENOMIC DNA]</scope>
    <source>
        <strain evidence="13 19">CFPLTA003_1B</strain>
    </source>
</reference>
<organism evidence="6 21">
    <name type="scientific">Parabacteroides distasonis</name>
    <dbReference type="NCBI Taxonomy" id="823"/>
    <lineage>
        <taxon>Bacteria</taxon>
        <taxon>Pseudomonadati</taxon>
        <taxon>Bacteroidota</taxon>
        <taxon>Bacteroidia</taxon>
        <taxon>Bacteroidales</taxon>
        <taxon>Tannerellaceae</taxon>
        <taxon>Parabacteroides</taxon>
    </lineage>
</organism>
<evidence type="ECO:0000313" key="5">
    <source>
        <dbReference type="EMBL" id="MRY58622.1"/>
    </source>
</evidence>
<dbReference type="EMBL" id="JAQMPX010000068">
    <property type="protein sequence ID" value="MDB9138678.1"/>
    <property type="molecule type" value="Genomic_DNA"/>
</dbReference>
<dbReference type="Proteomes" id="UP000471216">
    <property type="component" value="Unassembled WGS sequence"/>
</dbReference>
<dbReference type="Proteomes" id="UP000450599">
    <property type="component" value="Unassembled WGS sequence"/>
</dbReference>
<accession>A0A174R5P6</accession>
<dbReference type="Proteomes" id="UP000315827">
    <property type="component" value="Unassembled WGS sequence"/>
</dbReference>
<dbReference type="Proteomes" id="UP000095332">
    <property type="component" value="Unassembled WGS sequence"/>
</dbReference>
<evidence type="ECO:0000313" key="12">
    <source>
        <dbReference type="EMBL" id="RHD75765.1"/>
    </source>
</evidence>
<reference evidence="4" key="9">
    <citation type="submission" date="2023-01" db="EMBL/GenBank/DDBJ databases">
        <title>Human gut microbiome strain richness.</title>
        <authorList>
            <person name="Chen-Liaw A."/>
        </authorList>
    </citation>
    <scope>NUCLEOTIDE SEQUENCE</scope>
    <source>
        <strain evidence="4">D35st1_E5_D35t1_190705</strain>
    </source>
</reference>
<protein>
    <submittedName>
        <fullName evidence="6">DUF4248 domain-containing protein</fullName>
    </submittedName>
</protein>
<reference evidence="17" key="2">
    <citation type="submission" date="2017-04" db="EMBL/GenBank/DDBJ databases">
        <title>Function of individual gut microbiota members based on whole genome sequencing of pure cultures obtained from chicken caecum.</title>
        <authorList>
            <person name="Medvecky M."/>
            <person name="Cejkova D."/>
            <person name="Polansky O."/>
            <person name="Karasova D."/>
            <person name="Kubasova T."/>
            <person name="Cizek A."/>
            <person name="Rychlik I."/>
        </authorList>
    </citation>
    <scope>NUCLEOTIDE SEQUENCE [LARGE SCALE GENOMIC DNA]</scope>
    <source>
        <strain evidence="17">An199</strain>
    </source>
</reference>
<evidence type="ECO:0000313" key="8">
    <source>
        <dbReference type="EMBL" id="MRZ07116.1"/>
    </source>
</evidence>
<evidence type="ECO:0000313" key="17">
    <source>
        <dbReference type="Proteomes" id="UP000195950"/>
    </source>
</evidence>
<dbReference type="EMBL" id="CP051672">
    <property type="protein sequence ID" value="QJE29023.1"/>
    <property type="molecule type" value="Genomic_DNA"/>
</dbReference>
<dbReference type="EMBL" id="QSJN01000004">
    <property type="protein sequence ID" value="RHD75765.1"/>
    <property type="molecule type" value="Genomic_DNA"/>
</dbReference>
<dbReference type="EMBL" id="NFJX01000021">
    <property type="protein sequence ID" value="OUP15337.1"/>
    <property type="molecule type" value="Genomic_DNA"/>
</dbReference>
<dbReference type="Proteomes" id="UP000195950">
    <property type="component" value="Unassembled WGS sequence"/>
</dbReference>
<reference evidence="12 18" key="4">
    <citation type="submission" date="2018-08" db="EMBL/GenBank/DDBJ databases">
        <title>A genome reference for cultivated species of the human gut microbiota.</title>
        <authorList>
            <person name="Zou Y."/>
            <person name="Xue W."/>
            <person name="Luo G."/>
        </authorList>
    </citation>
    <scope>NUCLEOTIDE SEQUENCE [LARGE SCALE GENOMIC DNA]</scope>
    <source>
        <strain evidence="12 18">AM30-4</strain>
    </source>
</reference>
<evidence type="ECO:0000313" key="14">
    <source>
        <dbReference type="EMBL" id="WET64292.1"/>
    </source>
</evidence>
<evidence type="ECO:0000313" key="18">
    <source>
        <dbReference type="Proteomes" id="UP000284660"/>
    </source>
</evidence>
<dbReference type="Proteomes" id="UP000501982">
    <property type="component" value="Chromosome"/>
</dbReference>
<dbReference type="Proteomes" id="UP000463337">
    <property type="component" value="Unassembled WGS sequence"/>
</dbReference>
<dbReference type="RefSeq" id="WP_005868558.1">
    <property type="nucleotide sequence ID" value="NZ_AP019729.1"/>
</dbReference>
<reference evidence="10" key="3">
    <citation type="journal article" date="2018" name="BMC Genomics">
        <title>Whole genome sequencing and function prediction of 133 gut anaerobes isolated from chicken caecum in pure cultures.</title>
        <authorList>
            <person name="Medvecky M."/>
            <person name="Cejkova D."/>
            <person name="Polansky O."/>
            <person name="Karasova D."/>
            <person name="Kubasova T."/>
            <person name="Cizek A."/>
            <person name="Rychlik I."/>
        </authorList>
    </citation>
    <scope>NUCLEOTIDE SEQUENCE</scope>
    <source>
        <strain evidence="10">An199</strain>
    </source>
</reference>
<dbReference type="EMBL" id="CZBM01000002">
    <property type="protein sequence ID" value="CUP87971.1"/>
    <property type="molecule type" value="Genomic_DNA"/>
</dbReference>
<dbReference type="Proteomes" id="UP000284660">
    <property type="component" value="Unassembled WGS sequence"/>
</dbReference>
<sequence>MKKIDLARQYCLTGTPSNALHKLNRYIRDVKGLKEALIRHGYHSKDRSITPKQVQIFYDFLGEP</sequence>
<dbReference type="EMBL" id="CP120353">
    <property type="protein sequence ID" value="WET64292.1"/>
    <property type="molecule type" value="Genomic_DNA"/>
</dbReference>
<evidence type="ECO:0000313" key="7">
    <source>
        <dbReference type="EMBL" id="MRY92578.1"/>
    </source>
</evidence>
<dbReference type="EMBL" id="JAJCNI010000007">
    <property type="protein sequence ID" value="MCB6517636.1"/>
    <property type="molecule type" value="Genomic_DNA"/>
</dbReference>
<evidence type="ECO:0000313" key="15">
    <source>
        <dbReference type="Proteomes" id="UP000095332"/>
    </source>
</evidence>
<evidence type="ECO:0000313" key="16">
    <source>
        <dbReference type="Proteomes" id="UP000095591"/>
    </source>
</evidence>
<dbReference type="Proteomes" id="UP000095591">
    <property type="component" value="Unassembled WGS sequence"/>
</dbReference>
<evidence type="ECO:0000313" key="1">
    <source>
        <dbReference type="EMBL" id="CUN18633.1"/>
    </source>
</evidence>
<dbReference type="Proteomes" id="UP000441358">
    <property type="component" value="Unassembled WGS sequence"/>
</dbReference>
<evidence type="ECO:0000313" key="20">
    <source>
        <dbReference type="Proteomes" id="UP000441358"/>
    </source>
</evidence>
<evidence type="ECO:0000313" key="3">
    <source>
        <dbReference type="EMBL" id="MCB6517636.1"/>
    </source>
</evidence>
<dbReference type="AlphaFoldDB" id="A0A174R5P6"/>
<evidence type="ECO:0000313" key="2">
    <source>
        <dbReference type="EMBL" id="CUP87971.1"/>
    </source>
</evidence>
<name>A0A174R5P6_PARDI</name>
<proteinExistence type="predicted"/>
<dbReference type="EMBL" id="WKMY01000002">
    <property type="protein sequence ID" value="MRY92578.1"/>
    <property type="molecule type" value="Genomic_DNA"/>
</dbReference>
<dbReference type="EMBL" id="WKMW01000004">
    <property type="protein sequence ID" value="MRY83824.1"/>
    <property type="molecule type" value="Genomic_DNA"/>
</dbReference>
<dbReference type="Proteomes" id="UP001198806">
    <property type="component" value="Unassembled WGS sequence"/>
</dbReference>
<dbReference type="Pfam" id="PF14053">
    <property type="entry name" value="DUF4248"/>
    <property type="match status" value="1"/>
</dbReference>
<dbReference type="Proteomes" id="UP001221009">
    <property type="component" value="Chromosome"/>
</dbReference>
<evidence type="ECO:0000313" key="4">
    <source>
        <dbReference type="EMBL" id="MDB9138678.1"/>
    </source>
</evidence>
<reference evidence="11 25" key="7">
    <citation type="submission" date="2020-04" db="EMBL/GenBank/DDBJ databases">
        <title>Complete Genomes and Methylome analysis of CBBP consortium that reverse antibiotic-induced susceptibility to vancomycin-resistant Enterococcus faecium infection.</title>
        <authorList>
            <person name="Fomenkov A."/>
            <person name="Zhang Z."/>
            <person name="Pamer E."/>
            <person name="Roberts R.J."/>
        </authorList>
    </citation>
    <scope>NUCLEOTIDE SEQUENCE [LARGE SCALE GENOMIC DNA]</scope>
    <source>
        <strain evidence="25">CBBP</strain>
        <strain evidence="11">CBBP-1</strain>
    </source>
</reference>
<dbReference type="EMBL" id="CYXP01000005">
    <property type="protein sequence ID" value="CUN18633.1"/>
    <property type="molecule type" value="Genomic_DNA"/>
</dbReference>
<dbReference type="Proteomes" id="UP000461276">
    <property type="component" value="Unassembled WGS sequence"/>
</dbReference>
<dbReference type="InterPro" id="IPR025342">
    <property type="entry name" value="DUF4248"/>
</dbReference>
<dbReference type="Proteomes" id="UP001211522">
    <property type="component" value="Unassembled WGS sequence"/>
</dbReference>
<evidence type="ECO:0000313" key="6">
    <source>
        <dbReference type="EMBL" id="MRY83824.1"/>
    </source>
</evidence>
<evidence type="ECO:0000313" key="22">
    <source>
        <dbReference type="Proteomes" id="UP000461276"/>
    </source>
</evidence>
<evidence type="ECO:0000313" key="19">
    <source>
        <dbReference type="Proteomes" id="UP000315827"/>
    </source>
</evidence>
<evidence type="ECO:0000313" key="9">
    <source>
        <dbReference type="EMBL" id="MRZ52268.1"/>
    </source>
</evidence>
<evidence type="ECO:0000313" key="11">
    <source>
        <dbReference type="EMBL" id="QJE29023.1"/>
    </source>
</evidence>
<gene>
    <name evidence="10" type="ORF">B5F32_17565</name>
    <name evidence="12" type="ORF">DW782_08950</name>
    <name evidence="1" type="ORF">ERS852429_02361</name>
    <name evidence="2" type="ORF">ERS852560_00878</name>
    <name evidence="13" type="ORF">FSA05_21995</name>
    <name evidence="8" type="ORF">GKD54_13015</name>
    <name evidence="6" type="ORF">GKD58_06070</name>
    <name evidence="5" type="ORF">GKD59_12040</name>
    <name evidence="9" type="ORF">GKD66_18990</name>
    <name evidence="7" type="ORF">GKD67_04870</name>
    <name evidence="11" type="ORF">HHO38_12195</name>
    <name evidence="3" type="ORF">LI194_07485</name>
    <name evidence="14" type="ORF">P2T59_21825</name>
    <name evidence="4" type="ORF">PN612_09165</name>
</gene>